<name>A0A4R1R1I0_9FIRM</name>
<dbReference type="SUPFAM" id="SSF69304">
    <property type="entry name" value="Tricorn protease N-terminal domain"/>
    <property type="match status" value="1"/>
</dbReference>
<feature type="chain" id="PRO_5021031165" description="WD40 repeat protein" evidence="1">
    <location>
        <begin position="26"/>
        <end position="413"/>
    </location>
</feature>
<dbReference type="STRING" id="1650663.GCA_001486665_03192"/>
<feature type="signal peptide" evidence="1">
    <location>
        <begin position="1"/>
        <end position="25"/>
    </location>
</feature>
<dbReference type="PROSITE" id="PS51257">
    <property type="entry name" value="PROKAR_LIPOPROTEIN"/>
    <property type="match status" value="1"/>
</dbReference>
<gene>
    <name evidence="2" type="ORF">EDD77_106103</name>
</gene>
<organism evidence="2 3">
    <name type="scientific">Allofournierella massiliensis</name>
    <dbReference type="NCBI Taxonomy" id="1650663"/>
    <lineage>
        <taxon>Bacteria</taxon>
        <taxon>Bacillati</taxon>
        <taxon>Bacillota</taxon>
        <taxon>Clostridia</taxon>
        <taxon>Eubacteriales</taxon>
        <taxon>Oscillospiraceae</taxon>
        <taxon>Allofournierella</taxon>
    </lineage>
</organism>
<accession>A0A4R1R1I0</accession>
<reference evidence="2 3" key="1">
    <citation type="submission" date="2019-03" db="EMBL/GenBank/DDBJ databases">
        <title>Genomic Encyclopedia of Type Strains, Phase IV (KMG-IV): sequencing the most valuable type-strain genomes for metagenomic binning, comparative biology and taxonomic classification.</title>
        <authorList>
            <person name="Goeker M."/>
        </authorList>
    </citation>
    <scope>NUCLEOTIDE SEQUENCE [LARGE SCALE GENOMIC DNA]</scope>
    <source>
        <strain evidence="2 3">DSM 100451</strain>
    </source>
</reference>
<keyword evidence="1" id="KW-0732">Signal</keyword>
<protein>
    <recommendedName>
        <fullName evidence="4">WD40 repeat protein</fullName>
    </recommendedName>
</protein>
<sequence>MKKHIRAAALVVSLLLLAGCGTARSQSEPIPVAEQTNTEQTLGGLHLAQSTQGDAGIWIVSGDQAFLTGERQVDGGYLLQSVDLTTGQRTVLCKKAGCAHSDRGCDAWLRSDAFLQMTETESGALALFWQLDGEAAVELRDQSGKVLRSQTKIPALPVSGPVYQDGSSLYYMSSAEQYQNLWQVNVEDSEQFGQCEEVCRWQLGENPYPLLCTEDGIVVEQTSGTGEEENQGTICLYLLRWDNTVQKIFEQDLAQGMIWKAEGDTALFAYQRASGMLEQINPADGTLTKFAQVQPGIRYANPVNMTQNRLIYGWNDGEAHGQSWVEQNGQPVEIKALSRSHNGSVTDAIVLQVLGNGRLLADLGELEYPIAETGTDGKAFSINTSERLYGIFTLDEYCQSGKEYLSVQTEAEF</sequence>
<dbReference type="RefSeq" id="WP_058966637.1">
    <property type="nucleotide sequence ID" value="NZ_CABKVM010000019.1"/>
</dbReference>
<dbReference type="EMBL" id="SLUM01000006">
    <property type="protein sequence ID" value="TCL59189.1"/>
    <property type="molecule type" value="Genomic_DNA"/>
</dbReference>
<dbReference type="Proteomes" id="UP000295184">
    <property type="component" value="Unassembled WGS sequence"/>
</dbReference>
<comment type="caution">
    <text evidence="2">The sequence shown here is derived from an EMBL/GenBank/DDBJ whole genome shotgun (WGS) entry which is preliminary data.</text>
</comment>
<evidence type="ECO:0000313" key="3">
    <source>
        <dbReference type="Proteomes" id="UP000295184"/>
    </source>
</evidence>
<dbReference type="OrthoDB" id="1840223at2"/>
<evidence type="ECO:0000256" key="1">
    <source>
        <dbReference type="SAM" id="SignalP"/>
    </source>
</evidence>
<proteinExistence type="predicted"/>
<evidence type="ECO:0000313" key="2">
    <source>
        <dbReference type="EMBL" id="TCL59189.1"/>
    </source>
</evidence>
<evidence type="ECO:0008006" key="4">
    <source>
        <dbReference type="Google" id="ProtNLM"/>
    </source>
</evidence>
<dbReference type="AlphaFoldDB" id="A0A4R1R1I0"/>